<evidence type="ECO:0000259" key="8">
    <source>
        <dbReference type="PROSITE" id="PS51096"/>
    </source>
</evidence>
<dbReference type="Pfam" id="PF00381">
    <property type="entry name" value="PTS-HPr"/>
    <property type="match status" value="1"/>
</dbReference>
<dbReference type="InterPro" id="IPR000032">
    <property type="entry name" value="HPr-like"/>
</dbReference>
<dbReference type="PANTHER" id="PTHR38594">
    <property type="entry name" value="PEP-DEPENDENT DIHYDROXYACETONE KINASE, PHOSPHORYL DONOR SUBUNIT DHAM"/>
    <property type="match status" value="1"/>
</dbReference>
<dbReference type="InterPro" id="IPR035895">
    <property type="entry name" value="HPr-like_sf"/>
</dbReference>
<dbReference type="SUPFAM" id="SSF53062">
    <property type="entry name" value="PTS system fructose IIA component-like"/>
    <property type="match status" value="1"/>
</dbReference>
<dbReference type="PROSITE" id="PS51350">
    <property type="entry name" value="PTS_HPR_DOM"/>
    <property type="match status" value="1"/>
</dbReference>
<dbReference type="Gene3D" id="3.40.50.510">
    <property type="entry name" value="Phosphotransferase system, mannose-type IIA component"/>
    <property type="match status" value="1"/>
</dbReference>
<dbReference type="InterPro" id="IPR004701">
    <property type="entry name" value="PTS_EIIA_man-typ"/>
</dbReference>
<dbReference type="Proteomes" id="UP001519362">
    <property type="component" value="Unassembled WGS sequence"/>
</dbReference>
<comment type="subunit">
    <text evidence="7">Homodimer. The dihydroxyacetone kinase complex is composed of a homodimer of DhaM, a homodimer of DhaK and the subunit DhaL.</text>
</comment>
<comment type="function">
    <text evidence="3">General (non sugar-specific) component of the phosphoenolpyruvate-dependent sugar phosphotransferase system (sugar PTS). This major carbohydrate active-transport system catalyzes the phosphorylation of incoming sugar substrates concomitantly with their translocation across the cell membrane. The phosphoryl group from phosphoenolpyruvate (PEP) is transferred to the phosphoryl carrier protein HPr by enzyme I. Phospho-HPr then transfers it to the PTS EIIA domain.</text>
</comment>
<comment type="caution">
    <text evidence="10">The sequence shown here is derived from an EMBL/GenBank/DDBJ whole genome shotgun (WGS) entry which is preliminary data.</text>
</comment>
<dbReference type="Gene3D" id="3.30.1340.10">
    <property type="entry name" value="HPr-like"/>
    <property type="match status" value="1"/>
</dbReference>
<evidence type="ECO:0000256" key="2">
    <source>
        <dbReference type="ARBA" id="ARBA00002788"/>
    </source>
</evidence>
<evidence type="ECO:0000259" key="9">
    <source>
        <dbReference type="PROSITE" id="PS51350"/>
    </source>
</evidence>
<dbReference type="SUPFAM" id="SSF55594">
    <property type="entry name" value="HPr-like"/>
    <property type="match status" value="1"/>
</dbReference>
<dbReference type="PROSITE" id="PS00369">
    <property type="entry name" value="PTS_HPR_HIS"/>
    <property type="match status" value="1"/>
</dbReference>
<evidence type="ECO:0000313" key="11">
    <source>
        <dbReference type="Proteomes" id="UP001519362"/>
    </source>
</evidence>
<evidence type="ECO:0000313" key="10">
    <source>
        <dbReference type="EMBL" id="MBP2436862.1"/>
    </source>
</evidence>
<evidence type="ECO:0000256" key="6">
    <source>
        <dbReference type="ARBA" id="ARBA00022679"/>
    </source>
</evidence>
<reference evidence="10 11" key="1">
    <citation type="submission" date="2021-03" db="EMBL/GenBank/DDBJ databases">
        <title>Sequencing the genomes of 1000 actinobacteria strains.</title>
        <authorList>
            <person name="Klenk H.-P."/>
        </authorList>
    </citation>
    <scope>NUCLEOTIDE SEQUENCE [LARGE SCALE GENOMIC DNA]</scope>
    <source>
        <strain evidence="10 11">DSM 24221</strain>
    </source>
</reference>
<organism evidence="10 11">
    <name type="scientific">Microbacterium amylolyticum</name>
    <dbReference type="NCBI Taxonomy" id="936337"/>
    <lineage>
        <taxon>Bacteria</taxon>
        <taxon>Bacillati</taxon>
        <taxon>Actinomycetota</taxon>
        <taxon>Actinomycetes</taxon>
        <taxon>Micrococcales</taxon>
        <taxon>Microbacteriaceae</taxon>
        <taxon>Microbacterium</taxon>
    </lineage>
</organism>
<keyword evidence="6" id="KW-0808">Transferase</keyword>
<evidence type="ECO:0000256" key="4">
    <source>
        <dbReference type="ARBA" id="ARBA00012095"/>
    </source>
</evidence>
<dbReference type="PANTHER" id="PTHR38594:SF1">
    <property type="entry name" value="PEP-DEPENDENT DIHYDROXYACETONE KINASE, PHOSPHORYL DONOR SUBUNIT DHAM"/>
    <property type="match status" value="1"/>
</dbReference>
<keyword evidence="11" id="KW-1185">Reference proteome</keyword>
<dbReference type="EMBL" id="JAGIOL010000001">
    <property type="protein sequence ID" value="MBP2436862.1"/>
    <property type="molecule type" value="Genomic_DNA"/>
</dbReference>
<gene>
    <name evidence="10" type="ORF">JOF34_001448</name>
</gene>
<dbReference type="RefSeq" id="WP_165135349.1">
    <property type="nucleotide sequence ID" value="NZ_CP049253.1"/>
</dbReference>
<dbReference type="NCBIfam" id="TIGR02364">
    <property type="entry name" value="dha_pts"/>
    <property type="match status" value="1"/>
</dbReference>
<sequence length="244" mass="24398">MIGIVAVSHSARLAEATAELAAQMVPKGGVPLRLAGGAGTEADGTPILGTDAMLVATAIDELAPDTDGVIVIMDLGSAVMSAEMALEFRTSDVPVRLVPAPFVEGVLAASVSAAGGASLDAVAQEAESALLAKTAVLAPAPPSAAPEEKPNPESEIVRRVPVLNSLGIHARPAALIVGAAQGDRSVRLRALPGGAEASAASLTQLLVLSAAKGDEVELLGPVASEQAIDRIAALFHDGFGELES</sequence>
<dbReference type="InterPro" id="IPR012844">
    <property type="entry name" value="DhaM_N"/>
</dbReference>
<dbReference type="GO" id="GO:0016301">
    <property type="term" value="F:kinase activity"/>
    <property type="evidence" value="ECO:0007669"/>
    <property type="project" value="UniProtKB-KW"/>
</dbReference>
<dbReference type="InterPro" id="IPR039643">
    <property type="entry name" value="DhaM"/>
</dbReference>
<comment type="function">
    <text evidence="2">Component of the dihydroxyacetone kinase complex, which is responsible for the phosphoenolpyruvate (PEP)-dependent phosphorylation of dihydroxyacetone. DhaM serves as the phosphoryl donor. Is phosphorylated by phosphoenolpyruvate in an EI- and HPr-dependent reaction, and a phosphorelay system on histidine residues finally leads to phosphoryl transfer to DhaL and dihydroxyacetone.</text>
</comment>
<evidence type="ECO:0000256" key="1">
    <source>
        <dbReference type="ARBA" id="ARBA00001113"/>
    </source>
</evidence>
<protein>
    <recommendedName>
        <fullName evidence="5">Phosphocarrier protein HPr</fullName>
        <ecNumber evidence="4">2.7.1.121</ecNumber>
    </recommendedName>
</protein>
<proteinExistence type="predicted"/>
<dbReference type="InterPro" id="IPR001020">
    <property type="entry name" value="PTS_HPr_His_P_site"/>
</dbReference>
<dbReference type="PROSITE" id="PS51096">
    <property type="entry name" value="PTS_EIIA_TYPE_4"/>
    <property type="match status" value="1"/>
</dbReference>
<dbReference type="Pfam" id="PF03610">
    <property type="entry name" value="EIIA-man"/>
    <property type="match status" value="1"/>
</dbReference>
<name>A0ABS4ZI29_9MICO</name>
<dbReference type="EC" id="2.7.1.121" evidence="4"/>
<keyword evidence="10" id="KW-0418">Kinase</keyword>
<feature type="domain" description="PTS EIIA type-4" evidence="8">
    <location>
        <begin position="1"/>
        <end position="136"/>
    </location>
</feature>
<evidence type="ECO:0000256" key="7">
    <source>
        <dbReference type="ARBA" id="ARBA00046577"/>
    </source>
</evidence>
<dbReference type="CDD" id="cd00367">
    <property type="entry name" value="PTS-HPr_like"/>
    <property type="match status" value="1"/>
</dbReference>
<dbReference type="InterPro" id="IPR036662">
    <property type="entry name" value="PTS_EIIA_man-typ_sf"/>
</dbReference>
<feature type="domain" description="HPr" evidence="9">
    <location>
        <begin position="155"/>
        <end position="242"/>
    </location>
</feature>
<comment type="catalytic activity">
    <reaction evidence="1">
        <text>dihydroxyacetone + phosphoenolpyruvate = dihydroxyacetone phosphate + pyruvate</text>
        <dbReference type="Rhea" id="RHEA:18381"/>
        <dbReference type="ChEBI" id="CHEBI:15361"/>
        <dbReference type="ChEBI" id="CHEBI:16016"/>
        <dbReference type="ChEBI" id="CHEBI:57642"/>
        <dbReference type="ChEBI" id="CHEBI:58702"/>
        <dbReference type="EC" id="2.7.1.121"/>
    </reaction>
</comment>
<dbReference type="PRINTS" id="PR00107">
    <property type="entry name" value="PHOSPHOCPHPR"/>
</dbReference>
<evidence type="ECO:0000256" key="3">
    <source>
        <dbReference type="ARBA" id="ARBA00003681"/>
    </source>
</evidence>
<accession>A0ABS4ZI29</accession>
<evidence type="ECO:0000256" key="5">
    <source>
        <dbReference type="ARBA" id="ARBA00020422"/>
    </source>
</evidence>